<dbReference type="Gene3D" id="3.40.50.2300">
    <property type="match status" value="1"/>
</dbReference>
<dbReference type="InterPro" id="IPR052162">
    <property type="entry name" value="Sensor_kinase/Photoreceptor"/>
</dbReference>
<dbReference type="eggNOG" id="arCOG02393">
    <property type="taxonomic scope" value="Archaea"/>
</dbReference>
<dbReference type="PROSITE" id="PS50110">
    <property type="entry name" value="RESPONSE_REGULATORY"/>
    <property type="match status" value="1"/>
</dbReference>
<dbReference type="STRING" id="456442.Mboo_1242"/>
<dbReference type="Pfam" id="PF08447">
    <property type="entry name" value="PAS_3"/>
    <property type="match status" value="1"/>
</dbReference>
<comment type="catalytic activity">
    <reaction evidence="1">
        <text>ATP + protein L-histidine = ADP + protein N-phospho-L-histidine.</text>
        <dbReference type="EC" id="2.7.13.3"/>
    </reaction>
</comment>
<dbReference type="NCBIfam" id="TIGR00229">
    <property type="entry name" value="sensory_box"/>
    <property type="match status" value="1"/>
</dbReference>
<evidence type="ECO:0000259" key="9">
    <source>
        <dbReference type="PROSITE" id="PS50112"/>
    </source>
</evidence>
<dbReference type="Gene3D" id="3.30.450.20">
    <property type="entry name" value="PAS domain"/>
    <property type="match status" value="1"/>
</dbReference>
<dbReference type="InterPro" id="IPR000014">
    <property type="entry name" value="PAS"/>
</dbReference>
<dbReference type="PROSITE" id="PS50113">
    <property type="entry name" value="PAC"/>
    <property type="match status" value="1"/>
</dbReference>
<keyword evidence="5 11" id="KW-0418">Kinase</keyword>
<dbReference type="SUPFAM" id="SSF55785">
    <property type="entry name" value="PYP-like sensor domain (PAS domain)"/>
    <property type="match status" value="1"/>
</dbReference>
<dbReference type="SMART" id="SM00091">
    <property type="entry name" value="PAS"/>
    <property type="match status" value="1"/>
</dbReference>
<dbReference type="InterPro" id="IPR013655">
    <property type="entry name" value="PAS_fold_3"/>
</dbReference>
<dbReference type="KEGG" id="mbn:Mboo_1242"/>
<dbReference type="PANTHER" id="PTHR43304">
    <property type="entry name" value="PHYTOCHROME-LIKE PROTEIN CPH1"/>
    <property type="match status" value="1"/>
</dbReference>
<evidence type="ECO:0000259" key="10">
    <source>
        <dbReference type="PROSITE" id="PS50113"/>
    </source>
</evidence>
<evidence type="ECO:0000256" key="1">
    <source>
        <dbReference type="ARBA" id="ARBA00000085"/>
    </source>
</evidence>
<evidence type="ECO:0000256" key="3">
    <source>
        <dbReference type="ARBA" id="ARBA00022553"/>
    </source>
</evidence>
<dbReference type="InterPro" id="IPR001789">
    <property type="entry name" value="Sig_transdc_resp-reg_receiver"/>
</dbReference>
<proteinExistence type="predicted"/>
<dbReference type="Pfam" id="PF02518">
    <property type="entry name" value="HATPase_c"/>
    <property type="match status" value="1"/>
</dbReference>
<dbReference type="HOGENOM" id="CLU_000445_114_72_2"/>
<name>A7I7P9_METB6</name>
<protein>
    <recommendedName>
        <fullName evidence="2">histidine kinase</fullName>
        <ecNumber evidence="2">2.7.13.3</ecNumber>
    </recommendedName>
</protein>
<dbReference type="GO" id="GO:0004673">
    <property type="term" value="F:protein histidine kinase activity"/>
    <property type="evidence" value="ECO:0007669"/>
    <property type="project" value="UniProtKB-EC"/>
</dbReference>
<evidence type="ECO:0000256" key="5">
    <source>
        <dbReference type="ARBA" id="ARBA00022777"/>
    </source>
</evidence>
<dbReference type="CDD" id="cd17534">
    <property type="entry name" value="REC_DC-like"/>
    <property type="match status" value="1"/>
</dbReference>
<dbReference type="InterPro" id="IPR005467">
    <property type="entry name" value="His_kinase_dom"/>
</dbReference>
<dbReference type="EC" id="2.7.13.3" evidence="2"/>
<evidence type="ECO:0000256" key="2">
    <source>
        <dbReference type="ARBA" id="ARBA00012438"/>
    </source>
</evidence>
<dbReference type="GO" id="GO:0000160">
    <property type="term" value="P:phosphorelay signal transduction system"/>
    <property type="evidence" value="ECO:0007669"/>
    <property type="project" value="InterPro"/>
</dbReference>
<dbReference type="GeneID" id="25393916"/>
<dbReference type="Gene3D" id="3.30.565.10">
    <property type="entry name" value="Histidine kinase-like ATPase, C-terminal domain"/>
    <property type="match status" value="1"/>
</dbReference>
<dbReference type="OrthoDB" id="8127at2157"/>
<dbReference type="SUPFAM" id="SSF52172">
    <property type="entry name" value="CheY-like"/>
    <property type="match status" value="1"/>
</dbReference>
<dbReference type="eggNOG" id="arCOG06192">
    <property type="taxonomic scope" value="Archaea"/>
</dbReference>
<dbReference type="Pfam" id="PF00072">
    <property type="entry name" value="Response_reg"/>
    <property type="match status" value="1"/>
</dbReference>
<evidence type="ECO:0000256" key="6">
    <source>
        <dbReference type="PROSITE-ProRule" id="PRU00169"/>
    </source>
</evidence>
<sequence>MAAARILIVEDERLVAEDIKLTLLGFGYQIAGITTTGEEAIRLARDATPDLILMDIHLAGTINGIAAAEEIQKFSAVPVVYLTAFADENITAQAKITQPYGYIIKPYDERELRTVIEFSLFKSQLDQKLKESEEKYRALAENTADVLFALDVNGIVTYISPHVNKYGYLVEDLVLGGFCDFVYPQDRKIVRENFLKVLSCERQESTVFRVVDKWGYIHWVEERSTVRMDVYGRPIGIYGTLRDITDRRRAEESFVLANKKLNLLNNITRHDILNTITGLLGLIDMSLASKEMAERDELLQEIKNSVEIIQHQISFTREYQEVGVNAPIWQEAEAILQRVIPDCSRPGIAIVSQVKGIGIFADPLLEKVFYNLIDNALRYGGETLTTVTFFEQVSDEGLILVCEDNGAGIPPEEKKKVFERGIGKNTGMGLFLTREILLITGITIRETGILGKGARFEILIPNGAWRLTKTNV</sequence>
<evidence type="ECO:0000256" key="4">
    <source>
        <dbReference type="ARBA" id="ARBA00022679"/>
    </source>
</evidence>
<dbReference type="CDD" id="cd00130">
    <property type="entry name" value="PAS"/>
    <property type="match status" value="1"/>
</dbReference>
<dbReference type="InterPro" id="IPR035965">
    <property type="entry name" value="PAS-like_dom_sf"/>
</dbReference>
<dbReference type="PRINTS" id="PR00344">
    <property type="entry name" value="BCTRLSENSOR"/>
</dbReference>
<dbReference type="InterPro" id="IPR000700">
    <property type="entry name" value="PAS-assoc_C"/>
</dbReference>
<dbReference type="SUPFAM" id="SSF55874">
    <property type="entry name" value="ATPase domain of HSP90 chaperone/DNA topoisomerase II/histidine kinase"/>
    <property type="match status" value="1"/>
</dbReference>
<dbReference type="SMART" id="SM00387">
    <property type="entry name" value="HATPase_c"/>
    <property type="match status" value="1"/>
</dbReference>
<feature type="modified residue" description="4-aspartylphosphate" evidence="6">
    <location>
        <position position="55"/>
    </location>
</feature>
<dbReference type="EMBL" id="CP000780">
    <property type="protein sequence ID" value="ABS55760.1"/>
    <property type="molecule type" value="Genomic_DNA"/>
</dbReference>
<dbReference type="PANTHER" id="PTHR43304:SF1">
    <property type="entry name" value="PAC DOMAIN-CONTAINING PROTEIN"/>
    <property type="match status" value="1"/>
</dbReference>
<feature type="domain" description="Histidine kinase" evidence="7">
    <location>
        <begin position="267"/>
        <end position="464"/>
    </location>
</feature>
<gene>
    <name evidence="11" type="ordered locus">Mboo_1242</name>
</gene>
<dbReference type="InterPro" id="IPR004358">
    <property type="entry name" value="Sig_transdc_His_kin-like_C"/>
</dbReference>
<dbReference type="PROSITE" id="PS50109">
    <property type="entry name" value="HIS_KIN"/>
    <property type="match status" value="1"/>
</dbReference>
<organism evidence="11 12">
    <name type="scientific">Methanoregula boonei (strain DSM 21154 / JCM 14090 / 6A8)</name>
    <dbReference type="NCBI Taxonomy" id="456442"/>
    <lineage>
        <taxon>Archaea</taxon>
        <taxon>Methanobacteriati</taxon>
        <taxon>Methanobacteriota</taxon>
        <taxon>Stenosarchaea group</taxon>
        <taxon>Methanomicrobia</taxon>
        <taxon>Methanomicrobiales</taxon>
        <taxon>Methanoregulaceae</taxon>
        <taxon>Methanoregula</taxon>
    </lineage>
</organism>
<evidence type="ECO:0000259" key="7">
    <source>
        <dbReference type="PROSITE" id="PS50109"/>
    </source>
</evidence>
<dbReference type="Proteomes" id="UP000002408">
    <property type="component" value="Chromosome"/>
</dbReference>
<dbReference type="RefSeq" id="WP_012106791.1">
    <property type="nucleotide sequence ID" value="NC_009712.1"/>
</dbReference>
<evidence type="ECO:0000313" key="11">
    <source>
        <dbReference type="EMBL" id="ABS55760.1"/>
    </source>
</evidence>
<accession>A7I7P9</accession>
<keyword evidence="12" id="KW-1185">Reference proteome</keyword>
<reference evidence="12" key="1">
    <citation type="journal article" date="2015" name="Microbiology">
        <title>Genome of Methanoregula boonei 6A8 reveals adaptations to oligotrophic peatland environments.</title>
        <authorList>
            <person name="Braeuer S."/>
            <person name="Cadillo-Quiroz H."/>
            <person name="Kyrpides N."/>
            <person name="Woyke T."/>
            <person name="Goodwin L."/>
            <person name="Detter C."/>
            <person name="Podell S."/>
            <person name="Yavitt J.B."/>
            <person name="Zinder S.H."/>
        </authorList>
    </citation>
    <scope>NUCLEOTIDE SEQUENCE [LARGE SCALE GENOMIC DNA]</scope>
    <source>
        <strain evidence="12">DSM 21154 / JCM 14090 / 6A8</strain>
    </source>
</reference>
<feature type="domain" description="Response regulatory" evidence="8">
    <location>
        <begin position="5"/>
        <end position="120"/>
    </location>
</feature>
<keyword evidence="4" id="KW-0808">Transferase</keyword>
<dbReference type="InterPro" id="IPR003594">
    <property type="entry name" value="HATPase_dom"/>
</dbReference>
<keyword evidence="3 6" id="KW-0597">Phosphoprotein</keyword>
<dbReference type="InterPro" id="IPR036890">
    <property type="entry name" value="HATPase_C_sf"/>
</dbReference>
<feature type="domain" description="PAS" evidence="9">
    <location>
        <begin position="132"/>
        <end position="201"/>
    </location>
</feature>
<evidence type="ECO:0000259" key="8">
    <source>
        <dbReference type="PROSITE" id="PS50110"/>
    </source>
</evidence>
<dbReference type="CDD" id="cd00075">
    <property type="entry name" value="HATPase"/>
    <property type="match status" value="1"/>
</dbReference>
<dbReference type="InterPro" id="IPR011006">
    <property type="entry name" value="CheY-like_superfamily"/>
</dbReference>
<dbReference type="SMART" id="SM00448">
    <property type="entry name" value="REC"/>
    <property type="match status" value="1"/>
</dbReference>
<evidence type="ECO:0000313" key="12">
    <source>
        <dbReference type="Proteomes" id="UP000002408"/>
    </source>
</evidence>
<dbReference type="PROSITE" id="PS50112">
    <property type="entry name" value="PAS"/>
    <property type="match status" value="1"/>
</dbReference>
<feature type="domain" description="PAC" evidence="10">
    <location>
        <begin position="204"/>
        <end position="256"/>
    </location>
</feature>
<dbReference type="AlphaFoldDB" id="A7I7P9"/>